<evidence type="ECO:0000313" key="2">
    <source>
        <dbReference type="Proteomes" id="UP000002762"/>
    </source>
</evidence>
<evidence type="ECO:0000313" key="1">
    <source>
        <dbReference type="EMBL" id="EJP67394.1"/>
    </source>
</evidence>
<dbReference type="AlphaFoldDB" id="J4KPG1"/>
<accession>J4KPG1</accession>
<name>J4KPG1_BEAB2</name>
<dbReference type="EMBL" id="JH725157">
    <property type="protein sequence ID" value="EJP67394.1"/>
    <property type="molecule type" value="Genomic_DNA"/>
</dbReference>
<proteinExistence type="predicted"/>
<keyword evidence="2" id="KW-1185">Reference proteome</keyword>
<dbReference type="RefSeq" id="XP_008597287.1">
    <property type="nucleotide sequence ID" value="XM_008599065.1"/>
</dbReference>
<gene>
    <name evidence="1" type="ORF">BBA_03968</name>
</gene>
<dbReference type="HOGENOM" id="CLU_2084425_0_0_1"/>
<organism evidence="1 2">
    <name type="scientific">Beauveria bassiana (strain ARSEF 2860)</name>
    <name type="common">White muscardine disease fungus</name>
    <name type="synonym">Tritirachium shiotae</name>
    <dbReference type="NCBI Taxonomy" id="655819"/>
    <lineage>
        <taxon>Eukaryota</taxon>
        <taxon>Fungi</taxon>
        <taxon>Dikarya</taxon>
        <taxon>Ascomycota</taxon>
        <taxon>Pezizomycotina</taxon>
        <taxon>Sordariomycetes</taxon>
        <taxon>Hypocreomycetidae</taxon>
        <taxon>Hypocreales</taxon>
        <taxon>Cordycipitaceae</taxon>
        <taxon>Beauveria</taxon>
    </lineage>
</organism>
<dbReference type="Proteomes" id="UP000002762">
    <property type="component" value="Unassembled WGS sequence"/>
</dbReference>
<protein>
    <submittedName>
        <fullName evidence="1">Uncharacterized protein</fullName>
    </submittedName>
</protein>
<dbReference type="InParanoid" id="J4KPG1"/>
<dbReference type="GeneID" id="19886980"/>
<sequence length="117" mass="12546">MHMHSTAQPNANINSSLYGCGTNGGQMGVTADLSNPLYNAPEYKNSGAKPEGIIIKIVARLPDHLVLRTLTFDSSIAKPQKPDTENIDHAPKSPGILFSVHFRTAWSSNITGLSSSK</sequence>
<reference evidence="1 2" key="1">
    <citation type="journal article" date="2012" name="Sci. Rep.">
        <title>Genomic perspectives on the evolution of fungal entomopathogenicity in Beauveria bassiana.</title>
        <authorList>
            <person name="Xiao G."/>
            <person name="Ying S.H."/>
            <person name="Zheng P."/>
            <person name="Wang Z.L."/>
            <person name="Zhang S."/>
            <person name="Xie X.Q."/>
            <person name="Shang Y."/>
            <person name="St Leger R.J."/>
            <person name="Zhao G.P."/>
            <person name="Wang C."/>
            <person name="Feng M.G."/>
        </authorList>
    </citation>
    <scope>NUCLEOTIDE SEQUENCE [LARGE SCALE GENOMIC DNA]</scope>
    <source>
        <strain evidence="1 2">ARSEF 2860</strain>
    </source>
</reference>